<sequence length="42" mass="4744">MKTSSTREQNIKQYFDKAAEIEYSLLPKAKTKHCSGIVNLAT</sequence>
<dbReference type="EMBL" id="SLWF01000058">
    <property type="protein sequence ID" value="TCN76288.1"/>
    <property type="molecule type" value="Genomic_DNA"/>
</dbReference>
<organism evidence="1 2">
    <name type="scientific">Shewanella fodinae</name>
    <dbReference type="NCBI Taxonomy" id="552357"/>
    <lineage>
        <taxon>Bacteria</taxon>
        <taxon>Pseudomonadati</taxon>
        <taxon>Pseudomonadota</taxon>
        <taxon>Gammaproteobacteria</taxon>
        <taxon>Alteromonadales</taxon>
        <taxon>Shewanellaceae</taxon>
        <taxon>Shewanella</taxon>
    </lineage>
</organism>
<dbReference type="AlphaFoldDB" id="A0A4R2FC04"/>
<name>A0A4R2FC04_9GAMM</name>
<gene>
    <name evidence="1" type="ORF">EDC91_15811</name>
</gene>
<protein>
    <submittedName>
        <fullName evidence="1">Uncharacterized protein</fullName>
    </submittedName>
</protein>
<keyword evidence="2" id="KW-1185">Reference proteome</keyword>
<reference evidence="1 2" key="1">
    <citation type="submission" date="2019-03" db="EMBL/GenBank/DDBJ databases">
        <title>Freshwater and sediment microbial communities from various areas in North America, analyzing microbe dynamics in response to fracking.</title>
        <authorList>
            <person name="Lamendella R."/>
        </authorList>
    </citation>
    <scope>NUCLEOTIDE SEQUENCE [LARGE SCALE GENOMIC DNA]</scope>
    <source>
        <strain evidence="1 2">74A</strain>
    </source>
</reference>
<comment type="caution">
    <text evidence="1">The sequence shown here is derived from an EMBL/GenBank/DDBJ whole genome shotgun (WGS) entry which is preliminary data.</text>
</comment>
<accession>A0A4R2FC04</accession>
<dbReference type="Proteomes" id="UP000294832">
    <property type="component" value="Unassembled WGS sequence"/>
</dbReference>
<evidence type="ECO:0000313" key="1">
    <source>
        <dbReference type="EMBL" id="TCN76288.1"/>
    </source>
</evidence>
<proteinExistence type="predicted"/>
<evidence type="ECO:0000313" key="2">
    <source>
        <dbReference type="Proteomes" id="UP000294832"/>
    </source>
</evidence>